<dbReference type="GO" id="GO:0006935">
    <property type="term" value="P:chemotaxis"/>
    <property type="evidence" value="ECO:0007669"/>
    <property type="project" value="UniProtKB-ARBA"/>
</dbReference>
<comment type="similarity">
    <text evidence="6">Belongs to the methyl-accepting chemotaxis (MCP) protein family.</text>
</comment>
<evidence type="ECO:0000256" key="1">
    <source>
        <dbReference type="ARBA" id="ARBA00004141"/>
    </source>
</evidence>
<dbReference type="EMBL" id="PRLP01000057">
    <property type="protein sequence ID" value="PPC76126.1"/>
    <property type="molecule type" value="Genomic_DNA"/>
</dbReference>
<dbReference type="SUPFAM" id="SSF58104">
    <property type="entry name" value="Methyl-accepting chemotaxis protein (MCP) signaling domain"/>
    <property type="match status" value="1"/>
</dbReference>
<feature type="transmembrane region" description="Helical" evidence="8">
    <location>
        <begin position="16"/>
        <end position="36"/>
    </location>
</feature>
<dbReference type="SMART" id="SM00283">
    <property type="entry name" value="MA"/>
    <property type="match status" value="1"/>
</dbReference>
<dbReference type="Proteomes" id="UP000238196">
    <property type="component" value="Unassembled WGS sequence"/>
</dbReference>
<dbReference type="Pfam" id="PF00015">
    <property type="entry name" value="MCPsignal"/>
    <property type="match status" value="1"/>
</dbReference>
<feature type="transmembrane region" description="Helical" evidence="8">
    <location>
        <begin position="311"/>
        <end position="334"/>
    </location>
</feature>
<dbReference type="CDD" id="cd06225">
    <property type="entry name" value="HAMP"/>
    <property type="match status" value="1"/>
</dbReference>
<dbReference type="Gene3D" id="1.10.287.950">
    <property type="entry name" value="Methyl-accepting chemotaxis protein"/>
    <property type="match status" value="1"/>
</dbReference>
<keyword evidence="4 8" id="KW-0472">Membrane</keyword>
<evidence type="ECO:0000256" key="3">
    <source>
        <dbReference type="ARBA" id="ARBA00022989"/>
    </source>
</evidence>
<feature type="domain" description="Methyl-accepting transducer" evidence="9">
    <location>
        <begin position="391"/>
        <end position="627"/>
    </location>
</feature>
<gene>
    <name evidence="11" type="ORF">C4K68_17200</name>
</gene>
<dbReference type="FunFam" id="1.10.287.950:FF:000001">
    <property type="entry name" value="Methyl-accepting chemotaxis sensory transducer"/>
    <property type="match status" value="1"/>
</dbReference>
<dbReference type="CDD" id="cd11386">
    <property type="entry name" value="MCP_signal"/>
    <property type="match status" value="1"/>
</dbReference>
<evidence type="ECO:0000256" key="5">
    <source>
        <dbReference type="ARBA" id="ARBA00023224"/>
    </source>
</evidence>
<evidence type="ECO:0000256" key="8">
    <source>
        <dbReference type="SAM" id="Phobius"/>
    </source>
</evidence>
<accession>A0A2S5KPB0</accession>
<dbReference type="InterPro" id="IPR004089">
    <property type="entry name" value="MCPsignal_dom"/>
</dbReference>
<evidence type="ECO:0000256" key="4">
    <source>
        <dbReference type="ARBA" id="ARBA00023136"/>
    </source>
</evidence>
<dbReference type="GO" id="GO:0007165">
    <property type="term" value="P:signal transduction"/>
    <property type="evidence" value="ECO:0007669"/>
    <property type="project" value="UniProtKB-KW"/>
</dbReference>
<keyword evidence="5 7" id="KW-0807">Transducer</keyword>
<dbReference type="Pfam" id="PF00672">
    <property type="entry name" value="HAMP"/>
    <property type="match status" value="1"/>
</dbReference>
<name>A0A2S5KPB0_9PROT</name>
<evidence type="ECO:0000256" key="2">
    <source>
        <dbReference type="ARBA" id="ARBA00022692"/>
    </source>
</evidence>
<protein>
    <submittedName>
        <fullName evidence="11">Methyl-accepting chemotaxis protein</fullName>
    </submittedName>
</protein>
<dbReference type="SMART" id="SM00304">
    <property type="entry name" value="HAMP"/>
    <property type="match status" value="1"/>
</dbReference>
<comment type="caution">
    <text evidence="11">The sequence shown here is derived from an EMBL/GenBank/DDBJ whole genome shotgun (WGS) entry which is preliminary data.</text>
</comment>
<dbReference type="PROSITE" id="PS50111">
    <property type="entry name" value="CHEMOTAXIS_TRANSDUC_2"/>
    <property type="match status" value="1"/>
</dbReference>
<dbReference type="InterPro" id="IPR003660">
    <property type="entry name" value="HAMP_dom"/>
</dbReference>
<evidence type="ECO:0000256" key="6">
    <source>
        <dbReference type="ARBA" id="ARBA00029447"/>
    </source>
</evidence>
<reference evidence="11 12" key="1">
    <citation type="submission" date="2018-02" db="EMBL/GenBank/DDBJ databases">
        <title>novel marine gammaproteobacteria from coastal saline agro ecosystem.</title>
        <authorList>
            <person name="Krishnan R."/>
            <person name="Ramesh Kumar N."/>
        </authorList>
    </citation>
    <scope>NUCLEOTIDE SEQUENCE [LARGE SCALE GENOMIC DNA]</scope>
    <source>
        <strain evidence="11 12">228</strain>
    </source>
</reference>
<proteinExistence type="inferred from homology"/>
<evidence type="ECO:0000259" key="9">
    <source>
        <dbReference type="PROSITE" id="PS50111"/>
    </source>
</evidence>
<evidence type="ECO:0000313" key="11">
    <source>
        <dbReference type="EMBL" id="PPC76126.1"/>
    </source>
</evidence>
<dbReference type="PANTHER" id="PTHR32089">
    <property type="entry name" value="METHYL-ACCEPTING CHEMOTAXIS PROTEIN MCPB"/>
    <property type="match status" value="1"/>
</dbReference>
<dbReference type="GO" id="GO:0016020">
    <property type="term" value="C:membrane"/>
    <property type="evidence" value="ECO:0007669"/>
    <property type="project" value="UniProtKB-SubCell"/>
</dbReference>
<keyword evidence="2 8" id="KW-0812">Transmembrane</keyword>
<keyword evidence="3 8" id="KW-1133">Transmembrane helix</keyword>
<feature type="domain" description="HAMP" evidence="10">
    <location>
        <begin position="334"/>
        <end position="386"/>
    </location>
</feature>
<organism evidence="11 12">
    <name type="scientific">Proteobacteria bacterium 228</name>
    <dbReference type="NCBI Taxonomy" id="2083153"/>
    <lineage>
        <taxon>Bacteria</taxon>
        <taxon>Pseudomonadati</taxon>
        <taxon>Pseudomonadota</taxon>
    </lineage>
</organism>
<evidence type="ECO:0000256" key="7">
    <source>
        <dbReference type="PROSITE-ProRule" id="PRU00284"/>
    </source>
</evidence>
<dbReference type="OrthoDB" id="5800769at2"/>
<dbReference type="PANTHER" id="PTHR32089:SF119">
    <property type="entry name" value="METHYL-ACCEPTING CHEMOTAXIS PROTEIN CTPL"/>
    <property type="match status" value="1"/>
</dbReference>
<dbReference type="PROSITE" id="PS50885">
    <property type="entry name" value="HAMP"/>
    <property type="match status" value="1"/>
</dbReference>
<dbReference type="AlphaFoldDB" id="A0A2S5KPB0"/>
<comment type="subcellular location">
    <subcellularLocation>
        <location evidence="1">Membrane</location>
        <topology evidence="1">Multi-pass membrane protein</topology>
    </subcellularLocation>
</comment>
<sequence>MFLLRPVLYLMNRTRYAYKFLIIFLVFMLPFCWLSVDKLSSLYTDMQNARSEQEGLGVITRLLDVFEASQKLAGAKVVSMARNEEDVTSAVKDYQQRYDASVEQYNSAVNGSRYAGLAIDKDSKGAEQGSSTSVPVDTLYVSNFTQPEHLREIIKSVASRAHLSKDENDRLYNDVDFMLNSLIPAYVTLSKARTYNAYIVAYGFLESASKPGVFNLVNELKAITEGTAADQPMQQAIIDSSKAILDRFQTAVITKYATGSFSYDDKAPAQWRSHFEGYDQATAALENGRQQLLDEVSGILDQRLQNKRAALIAWSSIQVVMVLLIVYLFAGFYVSVHGAIKTIRTGTRRVSEGDLSQDIRTDASDELGELSNDFNQMQIKMRSLITEVANISESTTVKATTVNENAQSSSESVAMQTVELDQIATSMSELVASVHEVSRNTHTASGKASQIGAECEQGLVQVNQAVAGINQLFGHMDASRNAISSVEQESGSISKVLDVIKSVAEQTNLLALNAAIEAARAGEQGRGFAVVADEVRSLAQRSHELTGEIDTIIARLQRQVSNAVSTIETSHRSASATVEEVEKTATIFQQITSNMEFIVDHNTQIASAAEQQASVVEGVEQSTVEIKKASEVTAEQASSTATLSTEVARMTRELQGMIAAFRV</sequence>
<evidence type="ECO:0000259" key="10">
    <source>
        <dbReference type="PROSITE" id="PS50885"/>
    </source>
</evidence>
<evidence type="ECO:0000313" key="12">
    <source>
        <dbReference type="Proteomes" id="UP000238196"/>
    </source>
</evidence>